<evidence type="ECO:0008006" key="3">
    <source>
        <dbReference type="Google" id="ProtNLM"/>
    </source>
</evidence>
<reference evidence="1 2" key="1">
    <citation type="journal article" date="2023" name="J. Hered.">
        <title>Chromosome-level genome of the wood stork (Mycteria americana) provides insight into avian chromosome evolution.</title>
        <authorList>
            <person name="Flamio R. Jr."/>
            <person name="Ramstad K.M."/>
        </authorList>
    </citation>
    <scope>NUCLEOTIDE SEQUENCE [LARGE SCALE GENOMIC DNA]</scope>
    <source>
        <strain evidence="1">JAX WOST 10</strain>
    </source>
</reference>
<dbReference type="PANTHER" id="PTHR33332">
    <property type="entry name" value="REVERSE TRANSCRIPTASE DOMAIN-CONTAINING PROTEIN"/>
    <property type="match status" value="1"/>
</dbReference>
<protein>
    <recommendedName>
        <fullName evidence="3">Rna-directed dna polymerase from mobile element jockey-like</fullName>
    </recommendedName>
</protein>
<gene>
    <name evidence="1" type="ORF">QYF61_023908</name>
</gene>
<name>A0AAN7RR74_MYCAM</name>
<dbReference type="Proteomes" id="UP001333110">
    <property type="component" value="Unassembled WGS sequence"/>
</dbReference>
<accession>A0AAN7RR74</accession>
<organism evidence="1 2">
    <name type="scientific">Mycteria americana</name>
    <name type="common">Wood stork</name>
    <dbReference type="NCBI Taxonomy" id="33587"/>
    <lineage>
        <taxon>Eukaryota</taxon>
        <taxon>Metazoa</taxon>
        <taxon>Chordata</taxon>
        <taxon>Craniata</taxon>
        <taxon>Vertebrata</taxon>
        <taxon>Euteleostomi</taxon>
        <taxon>Archelosauria</taxon>
        <taxon>Archosauria</taxon>
        <taxon>Dinosauria</taxon>
        <taxon>Saurischia</taxon>
        <taxon>Theropoda</taxon>
        <taxon>Coelurosauria</taxon>
        <taxon>Aves</taxon>
        <taxon>Neognathae</taxon>
        <taxon>Neoaves</taxon>
        <taxon>Aequornithes</taxon>
        <taxon>Ciconiiformes</taxon>
        <taxon>Ciconiidae</taxon>
        <taxon>Mycteria</taxon>
    </lineage>
</organism>
<sequence>MGGKFINDLDDGIESTLTKFADDTKVSHGVDTSEGRAILRLDLDKLEEWANKNYMKFNKDKLGAVWLGSSFAEKDLRVLVDNQLNMSVRDWES</sequence>
<evidence type="ECO:0000313" key="1">
    <source>
        <dbReference type="EMBL" id="KAK4816844.1"/>
    </source>
</evidence>
<proteinExistence type="predicted"/>
<comment type="caution">
    <text evidence="1">The sequence shown here is derived from an EMBL/GenBank/DDBJ whole genome shotgun (WGS) entry which is preliminary data.</text>
</comment>
<keyword evidence="2" id="KW-1185">Reference proteome</keyword>
<dbReference type="AlphaFoldDB" id="A0AAN7RR74"/>
<evidence type="ECO:0000313" key="2">
    <source>
        <dbReference type="Proteomes" id="UP001333110"/>
    </source>
</evidence>
<dbReference type="EMBL" id="JAUNZN010000009">
    <property type="protein sequence ID" value="KAK4816844.1"/>
    <property type="molecule type" value="Genomic_DNA"/>
</dbReference>